<evidence type="ECO:0000313" key="5">
    <source>
        <dbReference type="Proteomes" id="UP000027178"/>
    </source>
</evidence>
<dbReference type="InterPro" id="IPR054612">
    <property type="entry name" value="Phage_capsid-like_C"/>
</dbReference>
<comment type="subcellular location">
    <subcellularLocation>
        <location evidence="1">Virion</location>
    </subcellularLocation>
</comment>
<feature type="coiled-coil region" evidence="2">
    <location>
        <begin position="4"/>
        <end position="56"/>
    </location>
</feature>
<dbReference type="OrthoDB" id="8444243at2"/>
<organism evidence="4 5">
    <name type="scientific">Kitasatospora cheerisanensis KCTC 2395</name>
    <dbReference type="NCBI Taxonomy" id="1348663"/>
    <lineage>
        <taxon>Bacteria</taxon>
        <taxon>Bacillati</taxon>
        <taxon>Actinomycetota</taxon>
        <taxon>Actinomycetes</taxon>
        <taxon>Kitasatosporales</taxon>
        <taxon>Streptomycetaceae</taxon>
        <taxon>Kitasatospora</taxon>
    </lineage>
</organism>
<dbReference type="Gene3D" id="3.30.2400.10">
    <property type="entry name" value="Major capsid protein gp5"/>
    <property type="match status" value="1"/>
</dbReference>
<evidence type="ECO:0000313" key="4">
    <source>
        <dbReference type="EMBL" id="KDN86712.1"/>
    </source>
</evidence>
<dbReference type="AlphaFoldDB" id="A0A066YZT2"/>
<accession>A0A066YZT2</accession>
<dbReference type="RefSeq" id="WP_035860345.1">
    <property type="nucleotide sequence ID" value="NZ_KK853997.1"/>
</dbReference>
<reference evidence="4 5" key="1">
    <citation type="submission" date="2014-05" db="EMBL/GenBank/DDBJ databases">
        <title>Draft Genome Sequence of Kitasatospora cheerisanensis KCTC 2395.</title>
        <authorList>
            <person name="Nam D.H."/>
        </authorList>
    </citation>
    <scope>NUCLEOTIDE SEQUENCE [LARGE SCALE GENOMIC DNA]</scope>
    <source>
        <strain evidence="4 5">KCTC 2395</strain>
    </source>
</reference>
<proteinExistence type="predicted"/>
<evidence type="ECO:0000256" key="2">
    <source>
        <dbReference type="SAM" id="Coils"/>
    </source>
</evidence>
<protein>
    <recommendedName>
        <fullName evidence="3">Phage capsid-like C-terminal domain-containing protein</fullName>
    </recommendedName>
</protein>
<dbReference type="SUPFAM" id="SSF56563">
    <property type="entry name" value="Major capsid protein gp5"/>
    <property type="match status" value="1"/>
</dbReference>
<sequence>MNLRQQLKTALDRLAEIAALAKSENRDFTEEEITEVANLSATADNLDAQIKAADDAQASIARLVKSGDRPAPVLDDVVDRTEQALADSLGDRFVKSSAYQAFRKANPGGFGEGTPIQFDRVKVGTLRDLGRKATAAPLQAVLDHTQAIRLPMVDLTTPAPITLLDVISRGQMAGQSIEYLQITAVTRNAAIVPNEILPADSTTKPTSGLSTNLARADAYTYADGFTVTNMMLADAPALASYMDGQIDFNIKAVVEDKLINGTGTGGNPTGILNTSGVQNQAFDTDVVTTIRRAIGKVTKIGGTVTGVLVSPDDDEMFDLLKDAEGRYYSGGPWSSGPNTIWGRPRVVCHRLPAGTAIVGNLRTITLLDREGLSVLAFNQHADYAARNLVYVRGELRAAQAIFKPAELAVTDLTA</sequence>
<dbReference type="NCBIfam" id="TIGR01554">
    <property type="entry name" value="major_cap_HK97"/>
    <property type="match status" value="1"/>
</dbReference>
<dbReference type="Proteomes" id="UP000027178">
    <property type="component" value="Unassembled WGS sequence"/>
</dbReference>
<comment type="caution">
    <text evidence="4">The sequence shown here is derived from an EMBL/GenBank/DDBJ whole genome shotgun (WGS) entry which is preliminary data.</text>
</comment>
<dbReference type="PATRIC" id="fig|1348663.4.peg.1469"/>
<name>A0A066YZT2_9ACTN</name>
<dbReference type="EMBL" id="JNBY01000056">
    <property type="protein sequence ID" value="KDN86712.1"/>
    <property type="molecule type" value="Genomic_DNA"/>
</dbReference>
<keyword evidence="2" id="KW-0175">Coiled coil</keyword>
<feature type="domain" description="Phage capsid-like C-terminal" evidence="3">
    <location>
        <begin position="162"/>
        <end position="409"/>
    </location>
</feature>
<dbReference type="eggNOG" id="COG4653">
    <property type="taxonomic scope" value="Bacteria"/>
</dbReference>
<dbReference type="InterPro" id="IPR024455">
    <property type="entry name" value="Phage_capsid"/>
</dbReference>
<keyword evidence="5" id="KW-1185">Reference proteome</keyword>
<evidence type="ECO:0000259" key="3">
    <source>
        <dbReference type="Pfam" id="PF05065"/>
    </source>
</evidence>
<gene>
    <name evidence="4" type="ORF">KCH_15290</name>
</gene>
<dbReference type="Pfam" id="PF05065">
    <property type="entry name" value="Phage_capsid"/>
    <property type="match status" value="1"/>
</dbReference>
<dbReference type="Gene3D" id="3.30.2320.10">
    <property type="entry name" value="hypothetical protein PF0899 domain"/>
    <property type="match status" value="1"/>
</dbReference>
<evidence type="ECO:0000256" key="1">
    <source>
        <dbReference type="ARBA" id="ARBA00004328"/>
    </source>
</evidence>
<dbReference type="HOGENOM" id="CLU_051005_1_0_11"/>